<feature type="transmembrane region" description="Helical" evidence="6">
    <location>
        <begin position="210"/>
        <end position="230"/>
    </location>
</feature>
<dbReference type="GO" id="GO:0009977">
    <property type="term" value="F:proton motive force dependent protein transmembrane transporter activity"/>
    <property type="evidence" value="ECO:0007669"/>
    <property type="project" value="TreeGrafter"/>
</dbReference>
<evidence type="ECO:0000256" key="1">
    <source>
        <dbReference type="ARBA" id="ARBA00004141"/>
    </source>
</evidence>
<dbReference type="AlphaFoldDB" id="A0A4Y5SE09"/>
<feature type="transmembrane region" description="Helical" evidence="6">
    <location>
        <begin position="186"/>
        <end position="204"/>
    </location>
</feature>
<evidence type="ECO:0000256" key="6">
    <source>
        <dbReference type="SAM" id="Phobius"/>
    </source>
</evidence>
<organism evidence="7">
    <name type="scientific">Proschkinia sp. SZCZR1824</name>
    <dbReference type="NCBI Taxonomy" id="2588390"/>
    <lineage>
        <taxon>Eukaryota</taxon>
        <taxon>Sar</taxon>
        <taxon>Stramenopiles</taxon>
        <taxon>Ochrophyta</taxon>
        <taxon>Bacillariophyta</taxon>
        <taxon>Bacillariophyceae</taxon>
        <taxon>Bacillariophycidae</taxon>
        <taxon>Naviculales</taxon>
        <taxon>Proschkiniaceae</taxon>
        <taxon>Proschkinia</taxon>
    </lineage>
</organism>
<evidence type="ECO:0000313" key="7">
    <source>
        <dbReference type="EMBL" id="QDA21762.1"/>
    </source>
</evidence>
<feature type="transmembrane region" description="Helical" evidence="6">
    <location>
        <begin position="12"/>
        <end position="38"/>
    </location>
</feature>
<keyword evidence="4 6" id="KW-1133">Transmembrane helix</keyword>
<dbReference type="GO" id="GO:0043953">
    <property type="term" value="P:protein transport by the Tat complex"/>
    <property type="evidence" value="ECO:0007669"/>
    <property type="project" value="TreeGrafter"/>
</dbReference>
<comment type="similarity">
    <text evidence="2">Belongs to the TatC family.</text>
</comment>
<feature type="transmembrane region" description="Helical" evidence="6">
    <location>
        <begin position="156"/>
        <end position="174"/>
    </location>
</feature>
<dbReference type="GO" id="GO:0065002">
    <property type="term" value="P:intracellular protein transmembrane transport"/>
    <property type="evidence" value="ECO:0007669"/>
    <property type="project" value="TreeGrafter"/>
</dbReference>
<evidence type="ECO:0000256" key="5">
    <source>
        <dbReference type="ARBA" id="ARBA00023136"/>
    </source>
</evidence>
<feature type="transmembrane region" description="Helical" evidence="6">
    <location>
        <begin position="101"/>
        <end position="126"/>
    </location>
</feature>
<geneLocation type="mitochondrion" evidence="7"/>
<gene>
    <name evidence="7" type="primary">tatC</name>
</gene>
<accession>A0A4Y5SE09</accession>
<proteinExistence type="inferred from homology"/>
<comment type="subcellular location">
    <subcellularLocation>
        <location evidence="1">Membrane</location>
        <topology evidence="1">Multi-pass membrane protein</topology>
    </subcellularLocation>
</comment>
<evidence type="ECO:0000256" key="4">
    <source>
        <dbReference type="ARBA" id="ARBA00022989"/>
    </source>
</evidence>
<dbReference type="EMBL" id="MH800316">
    <property type="protein sequence ID" value="QDA21762.1"/>
    <property type="molecule type" value="Genomic_DNA"/>
</dbReference>
<feature type="transmembrane region" description="Helical" evidence="6">
    <location>
        <begin position="58"/>
        <end position="80"/>
    </location>
</feature>
<evidence type="ECO:0000256" key="3">
    <source>
        <dbReference type="ARBA" id="ARBA00022692"/>
    </source>
</evidence>
<dbReference type="PANTHER" id="PTHR30371:SF0">
    <property type="entry name" value="SEC-INDEPENDENT PROTEIN TRANSLOCASE PROTEIN TATC, CHLOROPLASTIC-RELATED"/>
    <property type="match status" value="1"/>
</dbReference>
<protein>
    <submittedName>
        <fullName evidence="7">Sec-Y independent transporter protein</fullName>
    </submittedName>
</protein>
<keyword evidence="5 6" id="KW-0472">Membrane</keyword>
<sequence length="240" mass="29194">MVNYFFELKNRLLLLLITFFSVFFTSYFYKEILLFLFFESELLTDYFIFTDVSEIFLVYLELCGFFSVHFTLMAASYQIFNFSTYGLFISEYKYLKLVFKVAFILWCLSLILSKLILIPMMFKFFFNFKTFSLLNVHFEARLNQYFIFYKQLYNSFVFYSQLLVLIIFYFSYLNKQKIAIKKYRKIFHYSGLFLATLCTPPDLISQLILSFFLIFFYEFFILGLIFKICYKNKFLSNKNT</sequence>
<dbReference type="PANTHER" id="PTHR30371">
    <property type="entry name" value="SEC-INDEPENDENT PROTEIN TRANSLOCASE PROTEIN TATC"/>
    <property type="match status" value="1"/>
</dbReference>
<dbReference type="InterPro" id="IPR002033">
    <property type="entry name" value="TatC"/>
</dbReference>
<reference evidence="7" key="1">
    <citation type="journal article" date="2019" name="Mitochondrial DNA Part B Resour">
        <title>Complete mitochondrial genome of a rare diatom (Bacillariophyta) Proschkinia and its phylogenetic and taxonomic implications.</title>
        <authorList>
            <person name="Gastineau R."/>
            <person name="Kim S.-Y."/>
            <person name="Lemieux C."/>
            <person name="Turmel M."/>
            <person name="Witkowski A."/>
            <person name="Park J.-G."/>
            <person name="Kim B.-S."/>
            <person name="Mann D.G."/>
            <person name="Theriot E.C."/>
        </authorList>
    </citation>
    <scope>NUCLEOTIDE SEQUENCE</scope>
</reference>
<keyword evidence="3 6" id="KW-0812">Transmembrane</keyword>
<name>A0A4Y5SE09_9STRA</name>
<dbReference type="Pfam" id="PF00902">
    <property type="entry name" value="TatC"/>
    <property type="match status" value="1"/>
</dbReference>
<evidence type="ECO:0000256" key="2">
    <source>
        <dbReference type="ARBA" id="ARBA00008882"/>
    </source>
</evidence>
<keyword evidence="7" id="KW-0496">Mitochondrion</keyword>
<dbReference type="GO" id="GO:0033281">
    <property type="term" value="C:TAT protein transport complex"/>
    <property type="evidence" value="ECO:0007669"/>
    <property type="project" value="TreeGrafter"/>
</dbReference>